<evidence type="ECO:0000313" key="3">
    <source>
        <dbReference type="Proteomes" id="UP000197138"/>
    </source>
</evidence>
<dbReference type="EMBL" id="MTKT01002520">
    <property type="protein sequence ID" value="OWM77754.1"/>
    <property type="molecule type" value="Genomic_DNA"/>
</dbReference>
<proteinExistence type="predicted"/>
<comment type="caution">
    <text evidence="2">The sequence shown here is derived from an EMBL/GenBank/DDBJ whole genome shotgun (WGS) entry which is preliminary data.</text>
</comment>
<protein>
    <submittedName>
        <fullName evidence="2">Uncharacterized protein</fullName>
    </submittedName>
</protein>
<gene>
    <name evidence="2" type="ORF">CDL15_Pgr012456</name>
</gene>
<name>A0A218WYF9_PUNGR</name>
<accession>A0A218WYF9</accession>
<reference evidence="3" key="1">
    <citation type="journal article" date="2017" name="Plant J.">
        <title>The pomegranate (Punica granatum L.) genome and the genomics of punicalagin biosynthesis.</title>
        <authorList>
            <person name="Qin G."/>
            <person name="Xu C."/>
            <person name="Ming R."/>
            <person name="Tang H."/>
            <person name="Guyot R."/>
            <person name="Kramer E.M."/>
            <person name="Hu Y."/>
            <person name="Yi X."/>
            <person name="Qi Y."/>
            <person name="Xu X."/>
            <person name="Gao Z."/>
            <person name="Pan H."/>
            <person name="Jian J."/>
            <person name="Tian Y."/>
            <person name="Yue Z."/>
            <person name="Xu Y."/>
        </authorList>
    </citation>
    <scope>NUCLEOTIDE SEQUENCE [LARGE SCALE GENOMIC DNA]</scope>
    <source>
        <strain evidence="3">cv. Dabenzi</strain>
    </source>
</reference>
<feature type="region of interest" description="Disordered" evidence="1">
    <location>
        <begin position="1"/>
        <end position="64"/>
    </location>
</feature>
<dbReference type="Proteomes" id="UP000197138">
    <property type="component" value="Unassembled WGS sequence"/>
</dbReference>
<dbReference type="AlphaFoldDB" id="A0A218WYF9"/>
<sequence length="115" mass="12753">MRGQSPKAVNAKPMPDVGPKPHAGLKPTAWRKSDAGPKPKSSKCRPDRKVQQMQKQRSMLGNSSGRCKAAAFLLGISCNGKRNNEGARMFAISMQEFREANWPGKRHMNTPRDVH</sequence>
<feature type="compositionally biased region" description="Polar residues" evidence="1">
    <location>
        <begin position="51"/>
        <end position="64"/>
    </location>
</feature>
<evidence type="ECO:0000256" key="1">
    <source>
        <dbReference type="SAM" id="MobiDB-lite"/>
    </source>
</evidence>
<evidence type="ECO:0000313" key="2">
    <source>
        <dbReference type="EMBL" id="OWM77754.1"/>
    </source>
</evidence>
<organism evidence="2 3">
    <name type="scientific">Punica granatum</name>
    <name type="common">Pomegranate</name>
    <dbReference type="NCBI Taxonomy" id="22663"/>
    <lineage>
        <taxon>Eukaryota</taxon>
        <taxon>Viridiplantae</taxon>
        <taxon>Streptophyta</taxon>
        <taxon>Embryophyta</taxon>
        <taxon>Tracheophyta</taxon>
        <taxon>Spermatophyta</taxon>
        <taxon>Magnoliopsida</taxon>
        <taxon>eudicotyledons</taxon>
        <taxon>Gunneridae</taxon>
        <taxon>Pentapetalae</taxon>
        <taxon>rosids</taxon>
        <taxon>malvids</taxon>
        <taxon>Myrtales</taxon>
        <taxon>Lythraceae</taxon>
        <taxon>Punica</taxon>
    </lineage>
</organism>